<keyword evidence="3" id="KW-1185">Reference proteome</keyword>
<dbReference type="Proteomes" id="UP000011668">
    <property type="component" value="Unassembled WGS sequence"/>
</dbReference>
<evidence type="ECO:0000313" key="3">
    <source>
        <dbReference type="Proteomes" id="UP000011668"/>
    </source>
</evidence>
<organism evidence="2 3">
    <name type="scientific">Thanatephorus cucumeris (strain AG1-IA)</name>
    <name type="common">Rice sheath blight fungus</name>
    <name type="synonym">Rhizoctonia solani</name>
    <dbReference type="NCBI Taxonomy" id="983506"/>
    <lineage>
        <taxon>Eukaryota</taxon>
        <taxon>Fungi</taxon>
        <taxon>Dikarya</taxon>
        <taxon>Basidiomycota</taxon>
        <taxon>Agaricomycotina</taxon>
        <taxon>Agaricomycetes</taxon>
        <taxon>Cantharellales</taxon>
        <taxon>Ceratobasidiaceae</taxon>
        <taxon>Rhizoctonia</taxon>
        <taxon>Rhizoctonia solani AG-1</taxon>
    </lineage>
</organism>
<keyword evidence="1" id="KW-0472">Membrane</keyword>
<dbReference type="AlphaFoldDB" id="L8WPG5"/>
<feature type="transmembrane region" description="Helical" evidence="1">
    <location>
        <begin position="20"/>
        <end position="41"/>
    </location>
</feature>
<dbReference type="HOGENOM" id="CLU_2321957_0_0_1"/>
<evidence type="ECO:0000256" key="1">
    <source>
        <dbReference type="SAM" id="Phobius"/>
    </source>
</evidence>
<dbReference type="EMBL" id="AFRT01001597">
    <property type="protein sequence ID" value="ELU39865.1"/>
    <property type="molecule type" value="Genomic_DNA"/>
</dbReference>
<proteinExistence type="predicted"/>
<keyword evidence="1" id="KW-1133">Transmembrane helix</keyword>
<evidence type="ECO:0000313" key="2">
    <source>
        <dbReference type="EMBL" id="ELU39865.1"/>
    </source>
</evidence>
<reference evidence="2 3" key="1">
    <citation type="journal article" date="2013" name="Nat. Commun.">
        <title>The evolution and pathogenic mechanisms of the rice sheath blight pathogen.</title>
        <authorList>
            <person name="Zheng A."/>
            <person name="Lin R."/>
            <person name="Xu L."/>
            <person name="Qin P."/>
            <person name="Tang C."/>
            <person name="Ai P."/>
            <person name="Zhang D."/>
            <person name="Liu Y."/>
            <person name="Sun Z."/>
            <person name="Feng H."/>
            <person name="Wang Y."/>
            <person name="Chen Y."/>
            <person name="Liang X."/>
            <person name="Fu R."/>
            <person name="Li Q."/>
            <person name="Zhang J."/>
            <person name="Yu X."/>
            <person name="Xie Z."/>
            <person name="Ding L."/>
            <person name="Guan P."/>
            <person name="Tang J."/>
            <person name="Liang Y."/>
            <person name="Wang S."/>
            <person name="Deng Q."/>
            <person name="Li S."/>
            <person name="Zhu J."/>
            <person name="Wang L."/>
            <person name="Liu H."/>
            <person name="Li P."/>
        </authorList>
    </citation>
    <scope>NUCLEOTIDE SEQUENCE [LARGE SCALE GENOMIC DNA]</scope>
    <source>
        <strain evidence="3">AG-1 IA</strain>
    </source>
</reference>
<sequence>MPMVSTTVVNSMLAALVMRISTIAVVMLRTILNPALFLLCLTRMGASTPMRTMPIHQPGRLRDRPRHPIVHSREFIFDMSLEPLCRYEHSSPTRPALNM</sequence>
<accession>L8WPG5</accession>
<comment type="caution">
    <text evidence="2">The sequence shown here is derived from an EMBL/GenBank/DDBJ whole genome shotgun (WGS) entry which is preliminary data.</text>
</comment>
<keyword evidence="1" id="KW-0812">Transmembrane</keyword>
<name>L8WPG5_THACA</name>
<gene>
    <name evidence="2" type="ORF">AG1IA_06087</name>
</gene>
<protein>
    <submittedName>
        <fullName evidence="2">Uncharacterized protein</fullName>
    </submittedName>
</protein>